<evidence type="ECO:0000313" key="3">
    <source>
        <dbReference type="Proteomes" id="UP001055439"/>
    </source>
</evidence>
<organism evidence="2 3">
    <name type="scientific">Musa troglodytarum</name>
    <name type="common">fe'i banana</name>
    <dbReference type="NCBI Taxonomy" id="320322"/>
    <lineage>
        <taxon>Eukaryota</taxon>
        <taxon>Viridiplantae</taxon>
        <taxon>Streptophyta</taxon>
        <taxon>Embryophyta</taxon>
        <taxon>Tracheophyta</taxon>
        <taxon>Spermatophyta</taxon>
        <taxon>Magnoliopsida</taxon>
        <taxon>Liliopsida</taxon>
        <taxon>Zingiberales</taxon>
        <taxon>Musaceae</taxon>
        <taxon>Musa</taxon>
    </lineage>
</organism>
<dbReference type="Proteomes" id="UP001055439">
    <property type="component" value="Chromosome 8"/>
</dbReference>
<feature type="compositionally biased region" description="Basic and acidic residues" evidence="1">
    <location>
        <begin position="13"/>
        <end position="26"/>
    </location>
</feature>
<evidence type="ECO:0000313" key="2">
    <source>
        <dbReference type="EMBL" id="URE24495.1"/>
    </source>
</evidence>
<reference evidence="2" key="1">
    <citation type="submission" date="2022-05" db="EMBL/GenBank/DDBJ databases">
        <title>The Musa troglodytarum L. genome provides insights into the mechanism of non-climacteric behaviour and enrichment of carotenoids.</title>
        <authorList>
            <person name="Wang J."/>
        </authorList>
    </citation>
    <scope>NUCLEOTIDE SEQUENCE</scope>
    <source>
        <tissue evidence="2">Leaf</tissue>
    </source>
</reference>
<gene>
    <name evidence="2" type="ORF">MUK42_06690</name>
</gene>
<proteinExistence type="predicted"/>
<name>A0A9E7H0N0_9LILI</name>
<dbReference type="AlphaFoldDB" id="A0A9E7H0N0"/>
<feature type="region of interest" description="Disordered" evidence="1">
    <location>
        <begin position="1"/>
        <end position="28"/>
    </location>
</feature>
<keyword evidence="3" id="KW-1185">Reference proteome</keyword>
<sequence>MEEEWNKGTTDTPMDKVEETRQRTKAESSLWSLQQRLAYDTTTGFQPTNDASYGKERQMGLWTWRLMRKSIAICHCENSSAFSGMFRKASD</sequence>
<accession>A0A9E7H0N0</accession>
<dbReference type="OrthoDB" id="436852at2759"/>
<evidence type="ECO:0000256" key="1">
    <source>
        <dbReference type="SAM" id="MobiDB-lite"/>
    </source>
</evidence>
<dbReference type="EMBL" id="CP097510">
    <property type="protein sequence ID" value="URE24495.1"/>
    <property type="molecule type" value="Genomic_DNA"/>
</dbReference>
<protein>
    <submittedName>
        <fullName evidence="2">Uncharacterized protein</fullName>
    </submittedName>
</protein>